<evidence type="ECO:0000256" key="1">
    <source>
        <dbReference type="SAM" id="Phobius"/>
    </source>
</evidence>
<keyword evidence="1" id="KW-0472">Membrane</keyword>
<evidence type="ECO:0000313" key="3">
    <source>
        <dbReference type="Proteomes" id="UP000076738"/>
    </source>
</evidence>
<organism evidence="2 3">
    <name type="scientific">Calocera viscosa (strain TUFC12733)</name>
    <dbReference type="NCBI Taxonomy" id="1330018"/>
    <lineage>
        <taxon>Eukaryota</taxon>
        <taxon>Fungi</taxon>
        <taxon>Dikarya</taxon>
        <taxon>Basidiomycota</taxon>
        <taxon>Agaricomycotina</taxon>
        <taxon>Dacrymycetes</taxon>
        <taxon>Dacrymycetales</taxon>
        <taxon>Dacrymycetaceae</taxon>
        <taxon>Calocera</taxon>
    </lineage>
</organism>
<keyword evidence="1" id="KW-1133">Transmembrane helix</keyword>
<reference evidence="2 3" key="1">
    <citation type="journal article" date="2016" name="Mol. Biol. Evol.">
        <title>Comparative Genomics of Early-Diverging Mushroom-Forming Fungi Provides Insights into the Origins of Lignocellulose Decay Capabilities.</title>
        <authorList>
            <person name="Nagy L.G."/>
            <person name="Riley R."/>
            <person name="Tritt A."/>
            <person name="Adam C."/>
            <person name="Daum C."/>
            <person name="Floudas D."/>
            <person name="Sun H."/>
            <person name="Yadav J.S."/>
            <person name="Pangilinan J."/>
            <person name="Larsson K.H."/>
            <person name="Matsuura K."/>
            <person name="Barry K."/>
            <person name="Labutti K."/>
            <person name="Kuo R."/>
            <person name="Ohm R.A."/>
            <person name="Bhattacharya S.S."/>
            <person name="Shirouzu T."/>
            <person name="Yoshinaga Y."/>
            <person name="Martin F.M."/>
            <person name="Grigoriev I.V."/>
            <person name="Hibbett D.S."/>
        </authorList>
    </citation>
    <scope>NUCLEOTIDE SEQUENCE [LARGE SCALE GENOMIC DNA]</scope>
    <source>
        <strain evidence="2 3">TUFC12733</strain>
    </source>
</reference>
<keyword evidence="3" id="KW-1185">Reference proteome</keyword>
<proteinExistence type="predicted"/>
<sequence length="55" mass="6449">MRTSGFAWILLHWVPLLLLFSNMDMRRIRRICHIMSASGVQVEDSERMPNASNYP</sequence>
<dbReference type="Proteomes" id="UP000076738">
    <property type="component" value="Unassembled WGS sequence"/>
</dbReference>
<accession>A0A167GTR9</accession>
<evidence type="ECO:0000313" key="2">
    <source>
        <dbReference type="EMBL" id="KZO90900.1"/>
    </source>
</evidence>
<gene>
    <name evidence="2" type="ORF">CALVIDRAFT_542272</name>
</gene>
<name>A0A167GTR9_CALVF</name>
<protein>
    <submittedName>
        <fullName evidence="2">Uncharacterized protein</fullName>
    </submittedName>
</protein>
<dbReference type="AlphaFoldDB" id="A0A167GTR9"/>
<feature type="transmembrane region" description="Helical" evidence="1">
    <location>
        <begin position="6"/>
        <end position="25"/>
    </location>
</feature>
<dbReference type="EMBL" id="KV417332">
    <property type="protein sequence ID" value="KZO90900.1"/>
    <property type="molecule type" value="Genomic_DNA"/>
</dbReference>
<keyword evidence="1" id="KW-0812">Transmembrane</keyword>